<dbReference type="InterPro" id="IPR011992">
    <property type="entry name" value="EF-hand-dom_pair"/>
</dbReference>
<feature type="domain" description="EF-hand" evidence="2">
    <location>
        <begin position="156"/>
        <end position="186"/>
    </location>
</feature>
<dbReference type="Pfam" id="PF13499">
    <property type="entry name" value="EF-hand_7"/>
    <property type="match status" value="2"/>
</dbReference>
<comment type="caution">
    <text evidence="3">The sequence shown here is derived from an EMBL/GenBank/DDBJ whole genome shotgun (WGS) entry which is preliminary data.</text>
</comment>
<dbReference type="PANTHER" id="PTHR19972:SF10">
    <property type="entry name" value="CALBINDIN-32"/>
    <property type="match status" value="1"/>
</dbReference>
<dbReference type="PANTHER" id="PTHR19972">
    <property type="entry name" value="CALBINDIN"/>
    <property type="match status" value="1"/>
</dbReference>
<sequence length="294" mass="34326">MSFLQKFREKNSRAFQIFTATQFKEVWDHFDSDGNGYIEQAELDSFLKDFIASGVHSEACVSEAGLELLKEEILLAFDDNEDGRIEAGELVQILPVEEQFLYLFQRERPLPSSAEFMRIWKKFDSDHSGFIEANELRDFLNDLLPNESADRLDYYVKTMLELFDSNKDGKLQLSEMARLLPVKSNFLSQPLFRRASSISEWQVEKILKTFDTEGKGKMSSDELDAFIKDLLDLTREEYDVSKVESLKKKIFLQWDTNQDGFIDLDELRQLFKQQRKLCEIQTKSDIICVKLETE</sequence>
<gene>
    <name evidence="3" type="primary">CALB1_2</name>
    <name evidence="3" type="ORF">Ciccas_006841</name>
</gene>
<evidence type="ECO:0000259" key="2">
    <source>
        <dbReference type="PROSITE" id="PS50222"/>
    </source>
</evidence>
<dbReference type="AlphaFoldDB" id="A0ABD2Q4K3"/>
<feature type="domain" description="EF-hand" evidence="2">
    <location>
        <begin position="111"/>
        <end position="146"/>
    </location>
</feature>
<dbReference type="PROSITE" id="PS50222">
    <property type="entry name" value="EF_HAND_2"/>
    <property type="match status" value="5"/>
</dbReference>
<dbReference type="InterPro" id="IPR018247">
    <property type="entry name" value="EF_Hand_1_Ca_BS"/>
</dbReference>
<feature type="domain" description="EF-hand" evidence="2">
    <location>
        <begin position="242"/>
        <end position="277"/>
    </location>
</feature>
<dbReference type="Proteomes" id="UP001626550">
    <property type="component" value="Unassembled WGS sequence"/>
</dbReference>
<reference evidence="3 4" key="1">
    <citation type="submission" date="2024-11" db="EMBL/GenBank/DDBJ databases">
        <title>Adaptive evolution of stress response genes in parasites aligns with host niche diversity.</title>
        <authorList>
            <person name="Hahn C."/>
            <person name="Resl P."/>
        </authorList>
    </citation>
    <scope>NUCLEOTIDE SEQUENCE [LARGE SCALE GENOMIC DNA]</scope>
    <source>
        <strain evidence="3">EGGRZ-B1_66</strain>
        <tissue evidence="3">Body</tissue>
    </source>
</reference>
<dbReference type="Pfam" id="PF13405">
    <property type="entry name" value="EF-hand_6"/>
    <property type="match status" value="1"/>
</dbReference>
<dbReference type="SUPFAM" id="SSF47473">
    <property type="entry name" value="EF-hand"/>
    <property type="match status" value="2"/>
</dbReference>
<protein>
    <submittedName>
        <fullName evidence="3">Calbindin</fullName>
    </submittedName>
</protein>
<dbReference type="Gene3D" id="1.10.238.10">
    <property type="entry name" value="EF-hand"/>
    <property type="match status" value="3"/>
</dbReference>
<evidence type="ECO:0000313" key="3">
    <source>
        <dbReference type="EMBL" id="KAL3314535.1"/>
    </source>
</evidence>
<feature type="domain" description="EF-hand" evidence="2">
    <location>
        <begin position="18"/>
        <end position="53"/>
    </location>
</feature>
<name>A0ABD2Q4K3_9PLAT</name>
<keyword evidence="4" id="KW-1185">Reference proteome</keyword>
<organism evidence="3 4">
    <name type="scientific">Cichlidogyrus casuarinus</name>
    <dbReference type="NCBI Taxonomy" id="1844966"/>
    <lineage>
        <taxon>Eukaryota</taxon>
        <taxon>Metazoa</taxon>
        <taxon>Spiralia</taxon>
        <taxon>Lophotrochozoa</taxon>
        <taxon>Platyhelminthes</taxon>
        <taxon>Monogenea</taxon>
        <taxon>Monopisthocotylea</taxon>
        <taxon>Dactylogyridea</taxon>
        <taxon>Ancyrocephalidae</taxon>
        <taxon>Cichlidogyrus</taxon>
    </lineage>
</organism>
<dbReference type="InterPro" id="IPR051001">
    <property type="entry name" value="Calbindin_Ca-bind"/>
</dbReference>
<dbReference type="EMBL" id="JBJKFK010000968">
    <property type="protein sequence ID" value="KAL3314535.1"/>
    <property type="molecule type" value="Genomic_DNA"/>
</dbReference>
<proteinExistence type="predicted"/>
<evidence type="ECO:0000256" key="1">
    <source>
        <dbReference type="ARBA" id="ARBA00022837"/>
    </source>
</evidence>
<evidence type="ECO:0000313" key="4">
    <source>
        <dbReference type="Proteomes" id="UP001626550"/>
    </source>
</evidence>
<accession>A0ABD2Q4K3</accession>
<dbReference type="InterPro" id="IPR002048">
    <property type="entry name" value="EF_hand_dom"/>
</dbReference>
<keyword evidence="1" id="KW-0106">Calcium</keyword>
<feature type="domain" description="EF-hand" evidence="2">
    <location>
        <begin position="202"/>
        <end position="233"/>
    </location>
</feature>
<dbReference type="PROSITE" id="PS00018">
    <property type="entry name" value="EF_HAND_1"/>
    <property type="match status" value="5"/>
</dbReference>
<dbReference type="SMART" id="SM00054">
    <property type="entry name" value="EFh"/>
    <property type="match status" value="6"/>
</dbReference>